<dbReference type="InterPro" id="IPR039421">
    <property type="entry name" value="Type_1_exporter"/>
</dbReference>
<feature type="domain" description="ABC transmembrane type-1" evidence="9">
    <location>
        <begin position="19"/>
        <end position="319"/>
    </location>
</feature>
<reference evidence="11" key="1">
    <citation type="journal article" date="2019" name="Int. J. Syst. Evol. Microbiol.">
        <title>The Global Catalogue of Microorganisms (GCM) 10K type strain sequencing project: providing services to taxonomists for standard genome sequencing and annotation.</title>
        <authorList>
            <consortium name="The Broad Institute Genomics Platform"/>
            <consortium name="The Broad Institute Genome Sequencing Center for Infectious Disease"/>
            <person name="Wu L."/>
            <person name="Ma J."/>
        </authorList>
    </citation>
    <scope>NUCLEOTIDE SEQUENCE [LARGE SCALE GENOMIC DNA]</scope>
    <source>
        <strain evidence="11">KACC 12602</strain>
    </source>
</reference>
<dbReference type="SUPFAM" id="SSF52540">
    <property type="entry name" value="P-loop containing nucleoside triphosphate hydrolases"/>
    <property type="match status" value="1"/>
</dbReference>
<evidence type="ECO:0000256" key="2">
    <source>
        <dbReference type="ARBA" id="ARBA00022692"/>
    </source>
</evidence>
<dbReference type="PANTHER" id="PTHR43394:SF1">
    <property type="entry name" value="ATP-BINDING CASSETTE SUB-FAMILY B MEMBER 10, MITOCHONDRIAL"/>
    <property type="match status" value="1"/>
</dbReference>
<feature type="transmembrane region" description="Helical" evidence="7">
    <location>
        <begin position="176"/>
        <end position="198"/>
    </location>
</feature>
<dbReference type="InterPro" id="IPR003593">
    <property type="entry name" value="AAA+_ATPase"/>
</dbReference>
<dbReference type="SMART" id="SM00382">
    <property type="entry name" value="AAA"/>
    <property type="match status" value="1"/>
</dbReference>
<organism evidence="10 11">
    <name type="scientific">Adhaeribacter terreus</name>
    <dbReference type="NCBI Taxonomy" id="529703"/>
    <lineage>
        <taxon>Bacteria</taxon>
        <taxon>Pseudomonadati</taxon>
        <taxon>Bacteroidota</taxon>
        <taxon>Cytophagia</taxon>
        <taxon>Cytophagales</taxon>
        <taxon>Hymenobacteraceae</taxon>
        <taxon>Adhaeribacter</taxon>
    </lineage>
</organism>
<dbReference type="Pfam" id="PF00664">
    <property type="entry name" value="ABC_membrane"/>
    <property type="match status" value="1"/>
</dbReference>
<dbReference type="PROSITE" id="PS50893">
    <property type="entry name" value="ABC_TRANSPORTER_2"/>
    <property type="match status" value="1"/>
</dbReference>
<evidence type="ECO:0000313" key="10">
    <source>
        <dbReference type="EMBL" id="MFC5272140.1"/>
    </source>
</evidence>
<dbReference type="SUPFAM" id="SSF90123">
    <property type="entry name" value="ABC transporter transmembrane region"/>
    <property type="match status" value="1"/>
</dbReference>
<dbReference type="InterPro" id="IPR036640">
    <property type="entry name" value="ABC1_TM_sf"/>
</dbReference>
<evidence type="ECO:0000256" key="4">
    <source>
        <dbReference type="ARBA" id="ARBA00022840"/>
    </source>
</evidence>
<keyword evidence="3" id="KW-0547">Nucleotide-binding</keyword>
<sequence length="594" mass="67228">MKSLLYLNKYLFRYKWRLFWGVIFVAVSNLFAIIPAQLVRYAFDLVKDGIKLHELYAGTGFQPEIYSVFARNILFYGALIVLMALLRGVFLFFMRQTIIVMSRLVENDLKNDIYAHYQTLPLSFYRRNNTGDLMARISEDVGRVRMYVGPAIMYGINLVVLFLLVIPYMLSVNVKLTIYTLLPLPLLAISIFYVNNIIERKSDQIQKSLSGITTFVQEAFSGIRVLKSFVREDDSAMNFDKASNTYKEKSLELNFVNALFFPLILFLIGLSTIITVWIGGKEVINGSITAGNIAEFLIYVNMLTWPVTALGWTASLVQRAAASQARINEFLETKTDIISQRNFEKEIEGDIVFKNVTFVYPDTGITALRNLNFQIKHGETLAIIGNTGSGKSTVANLVTRLYDVSEGSILIDGIDVRDYNISNLRSQIGYVPQDVFLFSDTIRANIGFGVNTLPDSKMEQAAKDADVYENIMRFPEKFETKLGERGITLSGGQKQRVSMARALVREPKILILDDALSAVDTKTENIILNNLQRIMRNRTSIIISHRVSSAKLANHILVLEDGEIVQHGTHQNLMQQDGLYKQLYEKQLLTEAQA</sequence>
<dbReference type="RefSeq" id="WP_378018498.1">
    <property type="nucleotide sequence ID" value="NZ_JBHSKT010000012.1"/>
</dbReference>
<feature type="transmembrane region" description="Helical" evidence="7">
    <location>
        <begin position="18"/>
        <end position="38"/>
    </location>
</feature>
<dbReference type="PROSITE" id="PS00211">
    <property type="entry name" value="ABC_TRANSPORTER_1"/>
    <property type="match status" value="1"/>
</dbReference>
<comment type="subcellular location">
    <subcellularLocation>
        <location evidence="1">Cell membrane</location>
        <topology evidence="1">Multi-pass membrane protein</topology>
    </subcellularLocation>
</comment>
<dbReference type="Gene3D" id="1.20.1560.10">
    <property type="entry name" value="ABC transporter type 1, transmembrane domain"/>
    <property type="match status" value="1"/>
</dbReference>
<gene>
    <name evidence="10" type="ORF">ACFPIB_16105</name>
</gene>
<keyword evidence="11" id="KW-1185">Reference proteome</keyword>
<keyword evidence="5 7" id="KW-1133">Transmembrane helix</keyword>
<name>A0ABW0EG08_9BACT</name>
<feature type="transmembrane region" description="Helical" evidence="7">
    <location>
        <begin position="73"/>
        <end position="94"/>
    </location>
</feature>
<keyword evidence="6 7" id="KW-0472">Membrane</keyword>
<dbReference type="InterPro" id="IPR017871">
    <property type="entry name" value="ABC_transporter-like_CS"/>
</dbReference>
<feature type="transmembrane region" description="Helical" evidence="7">
    <location>
        <begin position="151"/>
        <end position="170"/>
    </location>
</feature>
<dbReference type="PANTHER" id="PTHR43394">
    <property type="entry name" value="ATP-DEPENDENT PERMEASE MDL1, MITOCHONDRIAL"/>
    <property type="match status" value="1"/>
</dbReference>
<dbReference type="InterPro" id="IPR027417">
    <property type="entry name" value="P-loop_NTPase"/>
</dbReference>
<evidence type="ECO:0000256" key="5">
    <source>
        <dbReference type="ARBA" id="ARBA00022989"/>
    </source>
</evidence>
<evidence type="ECO:0000256" key="3">
    <source>
        <dbReference type="ARBA" id="ARBA00022741"/>
    </source>
</evidence>
<evidence type="ECO:0000313" key="11">
    <source>
        <dbReference type="Proteomes" id="UP001596161"/>
    </source>
</evidence>
<dbReference type="CDD" id="cd18541">
    <property type="entry name" value="ABC_6TM_TmrB_like"/>
    <property type="match status" value="1"/>
</dbReference>
<dbReference type="GO" id="GO:0005524">
    <property type="term" value="F:ATP binding"/>
    <property type="evidence" value="ECO:0007669"/>
    <property type="project" value="UniProtKB-KW"/>
</dbReference>
<keyword evidence="2 7" id="KW-0812">Transmembrane</keyword>
<evidence type="ECO:0000256" key="7">
    <source>
        <dbReference type="SAM" id="Phobius"/>
    </source>
</evidence>
<evidence type="ECO:0000256" key="1">
    <source>
        <dbReference type="ARBA" id="ARBA00004651"/>
    </source>
</evidence>
<dbReference type="EMBL" id="JBHSKT010000012">
    <property type="protein sequence ID" value="MFC5272140.1"/>
    <property type="molecule type" value="Genomic_DNA"/>
</dbReference>
<keyword evidence="4 10" id="KW-0067">ATP-binding</keyword>
<protein>
    <submittedName>
        <fullName evidence="10">ABC transporter ATP-binding protein</fullName>
    </submittedName>
</protein>
<evidence type="ECO:0000256" key="6">
    <source>
        <dbReference type="ARBA" id="ARBA00023136"/>
    </source>
</evidence>
<dbReference type="InterPro" id="IPR003439">
    <property type="entry name" value="ABC_transporter-like_ATP-bd"/>
</dbReference>
<dbReference type="PROSITE" id="PS50929">
    <property type="entry name" value="ABC_TM1F"/>
    <property type="match status" value="1"/>
</dbReference>
<proteinExistence type="predicted"/>
<evidence type="ECO:0000259" key="8">
    <source>
        <dbReference type="PROSITE" id="PS50893"/>
    </source>
</evidence>
<feature type="transmembrane region" description="Helical" evidence="7">
    <location>
        <begin position="255"/>
        <end position="278"/>
    </location>
</feature>
<dbReference type="InterPro" id="IPR011527">
    <property type="entry name" value="ABC1_TM_dom"/>
</dbReference>
<dbReference type="Proteomes" id="UP001596161">
    <property type="component" value="Unassembled WGS sequence"/>
</dbReference>
<accession>A0ABW0EG08</accession>
<dbReference type="Gene3D" id="3.40.50.300">
    <property type="entry name" value="P-loop containing nucleotide triphosphate hydrolases"/>
    <property type="match status" value="1"/>
</dbReference>
<dbReference type="Pfam" id="PF00005">
    <property type="entry name" value="ABC_tran"/>
    <property type="match status" value="1"/>
</dbReference>
<evidence type="ECO:0000259" key="9">
    <source>
        <dbReference type="PROSITE" id="PS50929"/>
    </source>
</evidence>
<feature type="domain" description="ABC transporter" evidence="8">
    <location>
        <begin position="351"/>
        <end position="586"/>
    </location>
</feature>
<comment type="caution">
    <text evidence="10">The sequence shown here is derived from an EMBL/GenBank/DDBJ whole genome shotgun (WGS) entry which is preliminary data.</text>
</comment>